<dbReference type="RefSeq" id="XP_022302034.1">
    <property type="nucleotide sequence ID" value="XM_022446326.1"/>
</dbReference>
<feature type="compositionally biased region" description="Basic and acidic residues" evidence="5">
    <location>
        <begin position="127"/>
        <end position="137"/>
    </location>
</feature>
<dbReference type="PROSITE" id="PS50023">
    <property type="entry name" value="LIM_DOMAIN_2"/>
    <property type="match status" value="1"/>
</dbReference>
<reference evidence="8" key="1">
    <citation type="submission" date="2025-08" db="UniProtKB">
        <authorList>
            <consortium name="RefSeq"/>
        </authorList>
    </citation>
    <scope>IDENTIFICATION</scope>
    <source>
        <tissue evidence="8">Whole sample</tissue>
    </source>
</reference>
<evidence type="ECO:0000256" key="2">
    <source>
        <dbReference type="ARBA" id="ARBA00022833"/>
    </source>
</evidence>
<dbReference type="KEGG" id="cvn:111110019"/>
<keyword evidence="3 4" id="KW-0440">LIM domain</keyword>
<dbReference type="Gene3D" id="2.10.110.10">
    <property type="entry name" value="Cysteine Rich Protein"/>
    <property type="match status" value="1"/>
</dbReference>
<name>A0A8B8BGV0_CRAVI</name>
<evidence type="ECO:0000259" key="6">
    <source>
        <dbReference type="PROSITE" id="PS50023"/>
    </source>
</evidence>
<organism evidence="7 8">
    <name type="scientific">Crassostrea virginica</name>
    <name type="common">Eastern oyster</name>
    <dbReference type="NCBI Taxonomy" id="6565"/>
    <lineage>
        <taxon>Eukaryota</taxon>
        <taxon>Metazoa</taxon>
        <taxon>Spiralia</taxon>
        <taxon>Lophotrochozoa</taxon>
        <taxon>Mollusca</taxon>
        <taxon>Bivalvia</taxon>
        <taxon>Autobranchia</taxon>
        <taxon>Pteriomorphia</taxon>
        <taxon>Ostreida</taxon>
        <taxon>Ostreoidea</taxon>
        <taxon>Ostreidae</taxon>
        <taxon>Crassostrea</taxon>
    </lineage>
</organism>
<keyword evidence="7" id="KW-1185">Reference proteome</keyword>
<feature type="region of interest" description="Disordered" evidence="5">
    <location>
        <begin position="106"/>
        <end position="137"/>
    </location>
</feature>
<dbReference type="SMART" id="SM00132">
    <property type="entry name" value="LIM"/>
    <property type="match status" value="1"/>
</dbReference>
<keyword evidence="2 4" id="KW-0862">Zinc</keyword>
<keyword evidence="1 4" id="KW-0479">Metal-binding</keyword>
<feature type="compositionally biased region" description="Basic and acidic residues" evidence="5">
    <location>
        <begin position="106"/>
        <end position="118"/>
    </location>
</feature>
<dbReference type="Pfam" id="PF00412">
    <property type="entry name" value="LIM"/>
    <property type="match status" value="1"/>
</dbReference>
<dbReference type="AlphaFoldDB" id="A0A8B8BGV0"/>
<accession>A0A8B8BGV0</accession>
<dbReference type="PANTHER" id="PTHR24206">
    <property type="entry name" value="OS06G0237300 PROTEIN"/>
    <property type="match status" value="1"/>
</dbReference>
<dbReference type="Proteomes" id="UP000694844">
    <property type="component" value="Chromosome 8"/>
</dbReference>
<feature type="domain" description="LIM zinc-binding" evidence="6">
    <location>
        <begin position="332"/>
        <end position="398"/>
    </location>
</feature>
<sequence>MDGGKSFKSTLLWEVSCHSPIHPAPLRTIVTRDPEYIPEVSEETEDKTFFASETHLPAPRQLDYHFDPEEDVDHVTPGRTLKLDHCEGQFTVEPHVIHAREYRIDSGYDDSSHSEHVSSDGSQEIVPHSDYRPDSPDVEDRMIRAEQKLVRRDLQRAEAHIHIDSHVTTRVHKQSSFDDVPIEGHHHEHGEHGSKTKYTNVQALTAMARKLSRPVLRKDEDSHSFDEESCDISAWANVSGSTDSPRSDNACEFDKYSEITAEIRKATKPMVKDLDLTPERTRSRSVTTKQVLSPTVPALSPSRDRFTFSRSLSTASSHSSSSDVTTPTCVTDPCFRCNKQVYQLDKVGPVRRVLYHKQCFRCFDCNTSLNLKSFCQNANDKNDKHIYCKKHQPQQEKCHVSIEDRNINIALNNPKLDRVNTNIRGADEEKTKGLNQRPLFVRGASIPKLDIVCGNQYGFSYTGGQPVEHDAGTHNPKPMGITSPREMSLEEVEPKRVWTRSAINAASLDLSAPIAGRSAHHFYSYGSTAFNHL</sequence>
<evidence type="ECO:0000313" key="7">
    <source>
        <dbReference type="Proteomes" id="UP000694844"/>
    </source>
</evidence>
<gene>
    <name evidence="8" type="primary">LOC111110019</name>
</gene>
<dbReference type="PROSITE" id="PS00478">
    <property type="entry name" value="LIM_DOMAIN_1"/>
    <property type="match status" value="1"/>
</dbReference>
<evidence type="ECO:0000256" key="5">
    <source>
        <dbReference type="SAM" id="MobiDB-lite"/>
    </source>
</evidence>
<dbReference type="InterPro" id="IPR001781">
    <property type="entry name" value="Znf_LIM"/>
</dbReference>
<evidence type="ECO:0000256" key="3">
    <source>
        <dbReference type="ARBA" id="ARBA00023038"/>
    </source>
</evidence>
<protein>
    <submittedName>
        <fullName evidence="8">Uncharacterized protein LOC111110019</fullName>
    </submittedName>
</protein>
<evidence type="ECO:0000256" key="4">
    <source>
        <dbReference type="PROSITE-ProRule" id="PRU00125"/>
    </source>
</evidence>
<evidence type="ECO:0000256" key="1">
    <source>
        <dbReference type="ARBA" id="ARBA00022723"/>
    </source>
</evidence>
<dbReference type="GeneID" id="111110019"/>
<evidence type="ECO:0000313" key="8">
    <source>
        <dbReference type="RefSeq" id="XP_022302034.1"/>
    </source>
</evidence>
<dbReference type="GO" id="GO:0046872">
    <property type="term" value="F:metal ion binding"/>
    <property type="evidence" value="ECO:0007669"/>
    <property type="project" value="UniProtKB-KW"/>
</dbReference>
<proteinExistence type="predicted"/>
<dbReference type="OrthoDB" id="6115454at2759"/>